<comment type="caution">
    <text evidence="1">Lacks conserved residue(s) required for the propagation of feature annotation.</text>
</comment>
<evidence type="ECO:0000256" key="2">
    <source>
        <dbReference type="SAM" id="MobiDB-lite"/>
    </source>
</evidence>
<feature type="region of interest" description="Disordered" evidence="2">
    <location>
        <begin position="131"/>
        <end position="152"/>
    </location>
</feature>
<dbReference type="PROSITE" id="PS50026">
    <property type="entry name" value="EGF_3"/>
    <property type="match status" value="1"/>
</dbReference>
<keyword evidence="3" id="KW-0812">Transmembrane</keyword>
<name>A0ABM0M7U1_SACKO</name>
<protein>
    <submittedName>
        <fullName evidence="6">Protocadherin Fat 1-like</fullName>
    </submittedName>
</protein>
<organism evidence="5 6">
    <name type="scientific">Saccoglossus kowalevskii</name>
    <name type="common">Acorn worm</name>
    <dbReference type="NCBI Taxonomy" id="10224"/>
    <lineage>
        <taxon>Eukaryota</taxon>
        <taxon>Metazoa</taxon>
        <taxon>Hemichordata</taxon>
        <taxon>Enteropneusta</taxon>
        <taxon>Harrimaniidae</taxon>
        <taxon>Saccoglossus</taxon>
    </lineage>
</organism>
<keyword evidence="1" id="KW-0245">EGF-like domain</keyword>
<keyword evidence="5" id="KW-1185">Reference proteome</keyword>
<dbReference type="CDD" id="cd00054">
    <property type="entry name" value="EGF_CA"/>
    <property type="match status" value="1"/>
</dbReference>
<keyword evidence="3" id="KW-1133">Transmembrane helix</keyword>
<feature type="disulfide bond" evidence="1">
    <location>
        <begin position="33"/>
        <end position="42"/>
    </location>
</feature>
<evidence type="ECO:0000313" key="5">
    <source>
        <dbReference type="Proteomes" id="UP000694865"/>
    </source>
</evidence>
<evidence type="ECO:0000313" key="6">
    <source>
        <dbReference type="RefSeq" id="XP_006816082.1"/>
    </source>
</evidence>
<dbReference type="RefSeq" id="XP_006816082.1">
    <property type="nucleotide sequence ID" value="XM_006816019.1"/>
</dbReference>
<reference evidence="6" key="1">
    <citation type="submission" date="2025-08" db="UniProtKB">
        <authorList>
            <consortium name="RefSeq"/>
        </authorList>
    </citation>
    <scope>IDENTIFICATION</scope>
    <source>
        <tissue evidence="6">Testes</tissue>
    </source>
</reference>
<feature type="transmembrane region" description="Helical" evidence="3">
    <location>
        <begin position="55"/>
        <end position="75"/>
    </location>
</feature>
<keyword evidence="1" id="KW-1015">Disulfide bond</keyword>
<dbReference type="Proteomes" id="UP000694865">
    <property type="component" value="Unplaced"/>
</dbReference>
<feature type="domain" description="EGF-like" evidence="4">
    <location>
        <begin position="7"/>
        <end position="43"/>
    </location>
</feature>
<dbReference type="PROSITE" id="PS00022">
    <property type="entry name" value="EGF_1"/>
    <property type="match status" value="1"/>
</dbReference>
<dbReference type="GeneID" id="102805310"/>
<dbReference type="SUPFAM" id="SSF57196">
    <property type="entry name" value="EGF/Laminin"/>
    <property type="match status" value="1"/>
</dbReference>
<dbReference type="Gene3D" id="2.10.25.10">
    <property type="entry name" value="Laminin"/>
    <property type="match status" value="1"/>
</dbReference>
<evidence type="ECO:0000259" key="4">
    <source>
        <dbReference type="PROSITE" id="PS50026"/>
    </source>
</evidence>
<dbReference type="SMART" id="SM00181">
    <property type="entry name" value="EGF"/>
    <property type="match status" value="1"/>
</dbReference>
<dbReference type="Pfam" id="PF00008">
    <property type="entry name" value="EGF"/>
    <property type="match status" value="1"/>
</dbReference>
<sequence>MGIKCRDQDPCEPNPCQHDGECSITGDGYKCKCSSDWQGSTCNNLVPNDSSRTTGIIVGCVMLGIAAILLFILIVKCQCKQTSKNQEYAVPGDTNTNGTQFTQSVVTYDNSGYVQEDVPVYATISRTHKKDEENGIENSEVVQDLGDGDTLL</sequence>
<proteinExistence type="predicted"/>
<dbReference type="InterPro" id="IPR000742">
    <property type="entry name" value="EGF"/>
</dbReference>
<gene>
    <name evidence="6" type="primary">LOC102805310</name>
</gene>
<accession>A0ABM0M7U1</accession>
<evidence type="ECO:0000256" key="3">
    <source>
        <dbReference type="SAM" id="Phobius"/>
    </source>
</evidence>
<keyword evidence="3" id="KW-0472">Membrane</keyword>
<evidence type="ECO:0000256" key="1">
    <source>
        <dbReference type="PROSITE-ProRule" id="PRU00076"/>
    </source>
</evidence>